<evidence type="ECO:0000256" key="4">
    <source>
        <dbReference type="PIRSR" id="PIRSR603782-2"/>
    </source>
</evidence>
<evidence type="ECO:0000256" key="1">
    <source>
        <dbReference type="ARBA" id="ARBA00010996"/>
    </source>
</evidence>
<dbReference type="PANTHER" id="PTHR12151:SF25">
    <property type="entry name" value="LINALOOL DEHYDRATASE_ISOMERASE DOMAIN-CONTAINING PROTEIN"/>
    <property type="match status" value="1"/>
</dbReference>
<proteinExistence type="inferred from homology"/>
<keyword evidence="5" id="KW-0812">Transmembrane</keyword>
<keyword evidence="3" id="KW-0479">Metal-binding</keyword>
<dbReference type="RefSeq" id="WP_194113714.1">
    <property type="nucleotide sequence ID" value="NZ_JADFFL010000012.1"/>
</dbReference>
<dbReference type="PROSITE" id="PS51352">
    <property type="entry name" value="THIOREDOXIN_2"/>
    <property type="match status" value="1"/>
</dbReference>
<dbReference type="InterPro" id="IPR003782">
    <property type="entry name" value="SCO1/SenC"/>
</dbReference>
<evidence type="ECO:0000313" key="7">
    <source>
        <dbReference type="EMBL" id="MBE9664438.1"/>
    </source>
</evidence>
<keyword evidence="5" id="KW-0472">Membrane</keyword>
<keyword evidence="2 3" id="KW-0186">Copper</keyword>
<comment type="similarity">
    <text evidence="1">Belongs to the SCO1/2 family.</text>
</comment>
<accession>A0A929L1J6</accession>
<feature type="binding site" evidence="3">
    <location>
        <position position="98"/>
    </location>
    <ligand>
        <name>Cu cation</name>
        <dbReference type="ChEBI" id="CHEBI:23378"/>
    </ligand>
</feature>
<dbReference type="InterPro" id="IPR013766">
    <property type="entry name" value="Thioredoxin_domain"/>
</dbReference>
<feature type="transmembrane region" description="Helical" evidence="5">
    <location>
        <begin position="6"/>
        <end position="27"/>
    </location>
</feature>
<evidence type="ECO:0000259" key="6">
    <source>
        <dbReference type="PROSITE" id="PS51352"/>
    </source>
</evidence>
<dbReference type="CDD" id="cd02968">
    <property type="entry name" value="SCO"/>
    <property type="match status" value="1"/>
</dbReference>
<dbReference type="Proteomes" id="UP000622475">
    <property type="component" value="Unassembled WGS sequence"/>
</dbReference>
<organism evidence="7 8">
    <name type="scientific">Mucilaginibacter myungsuensis</name>
    <dbReference type="NCBI Taxonomy" id="649104"/>
    <lineage>
        <taxon>Bacteria</taxon>
        <taxon>Pseudomonadati</taxon>
        <taxon>Bacteroidota</taxon>
        <taxon>Sphingobacteriia</taxon>
        <taxon>Sphingobacteriales</taxon>
        <taxon>Sphingobacteriaceae</taxon>
        <taxon>Mucilaginibacter</taxon>
    </lineage>
</organism>
<feature type="binding site" evidence="3">
    <location>
        <position position="102"/>
    </location>
    <ligand>
        <name>Cu cation</name>
        <dbReference type="ChEBI" id="CHEBI:23378"/>
    </ligand>
</feature>
<dbReference type="AlphaFoldDB" id="A0A929L1J6"/>
<reference evidence="7" key="1">
    <citation type="submission" date="2020-10" db="EMBL/GenBank/DDBJ databases">
        <title>Mucilaginibacter mali sp. nov., isolated from rhizosphere soil of apple orchard.</title>
        <authorList>
            <person name="Lee J.-S."/>
            <person name="Kim H.S."/>
            <person name="Kim J.-S."/>
        </authorList>
    </citation>
    <scope>NUCLEOTIDE SEQUENCE</scope>
    <source>
        <strain evidence="7">KCTC 22746</strain>
    </source>
</reference>
<dbReference type="Pfam" id="PF02630">
    <property type="entry name" value="SCO1-SenC"/>
    <property type="match status" value="1"/>
</dbReference>
<dbReference type="InterPro" id="IPR036249">
    <property type="entry name" value="Thioredoxin-like_sf"/>
</dbReference>
<evidence type="ECO:0000313" key="8">
    <source>
        <dbReference type="Proteomes" id="UP000622475"/>
    </source>
</evidence>
<dbReference type="GO" id="GO:0046872">
    <property type="term" value="F:metal ion binding"/>
    <property type="evidence" value="ECO:0007669"/>
    <property type="project" value="UniProtKB-KW"/>
</dbReference>
<evidence type="ECO:0000256" key="2">
    <source>
        <dbReference type="ARBA" id="ARBA00023008"/>
    </source>
</evidence>
<dbReference type="EMBL" id="JADFFL010000012">
    <property type="protein sequence ID" value="MBE9664438.1"/>
    <property type="molecule type" value="Genomic_DNA"/>
</dbReference>
<protein>
    <submittedName>
        <fullName evidence="7">SCO family protein</fullName>
    </submittedName>
</protein>
<evidence type="ECO:0000256" key="3">
    <source>
        <dbReference type="PIRSR" id="PIRSR603782-1"/>
    </source>
</evidence>
<keyword evidence="4" id="KW-1015">Disulfide bond</keyword>
<keyword evidence="5" id="KW-1133">Transmembrane helix</keyword>
<comment type="caution">
    <text evidence="7">The sequence shown here is derived from an EMBL/GenBank/DDBJ whole genome shotgun (WGS) entry which is preliminary data.</text>
</comment>
<evidence type="ECO:0000256" key="5">
    <source>
        <dbReference type="SAM" id="Phobius"/>
    </source>
</evidence>
<feature type="domain" description="Thioredoxin" evidence="6">
    <location>
        <begin position="60"/>
        <end position="226"/>
    </location>
</feature>
<sequence>MAASKGLQKLTILVLILAVPGFLYYLLTAKGKNRYKPLPYYGAKKLSGTSHKFHGKIIPDTLYHTVPDFTLTDQQGKQVSLKSIGEKILVLNFFYTNCGDACKEVNARMDSLVKRLAKNDLMQFASITVDPQRDNVPALQKFSAGFNRPADKWLFLTGDTSTIYPLARNGLLVDALQDGDNFVLSNKIILLDSDHHIRGYYDVASTSDATRLGDEIKVQITEELRKKEKPLY</sequence>
<feature type="disulfide bond" description="Redox-active" evidence="4">
    <location>
        <begin position="98"/>
        <end position="102"/>
    </location>
</feature>
<keyword evidence="8" id="KW-1185">Reference proteome</keyword>
<name>A0A929L1J6_9SPHI</name>
<dbReference type="PANTHER" id="PTHR12151">
    <property type="entry name" value="ELECTRON TRANSPORT PROTIN SCO1/SENC FAMILY MEMBER"/>
    <property type="match status" value="1"/>
</dbReference>
<dbReference type="SUPFAM" id="SSF52833">
    <property type="entry name" value="Thioredoxin-like"/>
    <property type="match status" value="1"/>
</dbReference>
<dbReference type="Gene3D" id="3.40.30.10">
    <property type="entry name" value="Glutaredoxin"/>
    <property type="match status" value="1"/>
</dbReference>
<gene>
    <name evidence="7" type="ORF">IRJ16_21335</name>
</gene>